<evidence type="ECO:0000256" key="2">
    <source>
        <dbReference type="ARBA" id="ARBA00022525"/>
    </source>
</evidence>
<feature type="domain" description="DUF4347" evidence="4">
    <location>
        <begin position="71"/>
        <end position="228"/>
    </location>
</feature>
<dbReference type="Gene3D" id="2.150.10.10">
    <property type="entry name" value="Serralysin-like metalloprotease, C-terminal"/>
    <property type="match status" value="8"/>
</dbReference>
<gene>
    <name evidence="6" type="ordered locus">Cvib_0435</name>
</gene>
<feature type="domain" description="Bacterial Ig-like" evidence="5">
    <location>
        <begin position="1180"/>
        <end position="1294"/>
    </location>
</feature>
<dbReference type="SUPFAM" id="SSF51120">
    <property type="entry name" value="beta-Roll"/>
    <property type="match status" value="9"/>
</dbReference>
<dbReference type="PANTHER" id="PTHR38340">
    <property type="entry name" value="S-LAYER PROTEIN"/>
    <property type="match status" value="1"/>
</dbReference>
<feature type="domain" description="Bacterial Ig-like" evidence="5">
    <location>
        <begin position="853"/>
        <end position="958"/>
    </location>
</feature>
<dbReference type="InterPro" id="IPR018511">
    <property type="entry name" value="Hemolysin-typ_Ca-bd_CS"/>
</dbReference>
<dbReference type="NCBIfam" id="NF033510">
    <property type="entry name" value="Ca_tandemer"/>
    <property type="match status" value="6"/>
</dbReference>
<feature type="compositionally biased region" description="Acidic residues" evidence="3">
    <location>
        <begin position="2173"/>
        <end position="2184"/>
    </location>
</feature>
<feature type="domain" description="Bacterial Ig-like" evidence="5">
    <location>
        <begin position="645"/>
        <end position="750"/>
    </location>
</feature>
<feature type="region of interest" description="Disordered" evidence="3">
    <location>
        <begin position="2140"/>
        <end position="2184"/>
    </location>
</feature>
<reference evidence="6" key="1">
    <citation type="submission" date="2007-03" db="EMBL/GenBank/DDBJ databases">
        <title>Complete sequence of Prosthecochloris vibrioformis DSM 265.</title>
        <authorList>
            <consortium name="US DOE Joint Genome Institute"/>
            <person name="Copeland A."/>
            <person name="Lucas S."/>
            <person name="Lapidus A."/>
            <person name="Barry K."/>
            <person name="Detter J.C."/>
            <person name="Glavina del Rio T."/>
            <person name="Hammon N."/>
            <person name="Israni S."/>
            <person name="Pitluck S."/>
            <person name="Schmutz J."/>
            <person name="Larimer F."/>
            <person name="Land M."/>
            <person name="Hauser L."/>
            <person name="Mikhailova N."/>
            <person name="Li T."/>
            <person name="Overmann J."/>
            <person name="Schuster S.C."/>
            <person name="Bryant D.A."/>
            <person name="Richardson P."/>
        </authorList>
    </citation>
    <scope>NUCLEOTIDE SEQUENCE [LARGE SCALE GENOMIC DNA]</scope>
    <source>
        <strain evidence="6">DSM 265</strain>
    </source>
</reference>
<dbReference type="Pfam" id="PF00353">
    <property type="entry name" value="HemolysinCabind"/>
    <property type="match status" value="14"/>
</dbReference>
<dbReference type="PANTHER" id="PTHR38340:SF1">
    <property type="entry name" value="S-LAYER PROTEIN"/>
    <property type="match status" value="1"/>
</dbReference>
<dbReference type="InterPro" id="IPR001343">
    <property type="entry name" value="Hemolysn_Ca-bd"/>
</dbReference>
<dbReference type="GO" id="GO:0005509">
    <property type="term" value="F:calcium ion binding"/>
    <property type="evidence" value="ECO:0007669"/>
    <property type="project" value="InterPro"/>
</dbReference>
<dbReference type="STRING" id="290318.Cvib_0435"/>
<keyword evidence="2" id="KW-0964">Secreted</keyword>
<dbReference type="eggNOG" id="COG2931">
    <property type="taxonomic scope" value="Bacteria"/>
</dbReference>
<dbReference type="InterPro" id="IPR006626">
    <property type="entry name" value="PbH1"/>
</dbReference>
<dbReference type="InterPro" id="IPR011049">
    <property type="entry name" value="Serralysin-like_metalloprot_C"/>
</dbReference>
<dbReference type="EMBL" id="CP000607">
    <property type="protein sequence ID" value="ABP36457.1"/>
    <property type="molecule type" value="Genomic_DNA"/>
</dbReference>
<dbReference type="InterPro" id="IPR011050">
    <property type="entry name" value="Pectin_lyase_fold/virulence"/>
</dbReference>
<evidence type="ECO:0008006" key="7">
    <source>
        <dbReference type="Google" id="ProtNLM"/>
    </source>
</evidence>
<sequence length="7428" mass="756201">MCGFIRICVLLRFLIYADVYGETVKRILCEVNPHNSSKMSVAEPHAACSKLSCEGMYVGVNKHLTLNSPEVLLYDSGVAEVEVLLAGLDPAVQPLAVQPSDSPQEILAFLISHPQLTALHILGHGGPGAVRFGGVQLNAEDFHVPVDALIQRARLIDIYFWSCRTAQGTEGTTYLQAISENSMANVHASTGLIGETAKGGSWELDVTVSPTVRMPFSSAAREAFEGVLASASLLSTVLSTDKTQVILTYDELLTGTAQIGDFEFFDNSTSVTPASVAIVGSSIVFTFSTALSGTSTTVAYAQETDSSNATTVAGTEADTAVIADFTAQSVTADSTAPTATLTYSTDSGATWTSSVDVNDADTLIIKATFSEAIADGTGATIAIDNSVLSSTAMTKVSGTVYTYELNVPSGDISGAAITIGAATDLAGNTISATPTNATFDIDNTNPTTAPTVDALTTNDTMPTITGTATLATGESLSVTVNNETYTVDDGNLTHNNGANTWSLTLPEGDALIAGTYAVIATVTDAAGNTTADSTADEVVVDTTEPTATLTYSTDSGATWTSSVDVNDADTLIIKATFSEAIADGTGATIAIDNSVLSSTAMTKVSGTVYTYELNVPSGDISGAAITIGAATDLAGNTISATPTNATFDIDNTNPTTAPTVDALTTNDTMPTITGTATLATGESLSVTVNNETYTVDDGNLTHNNGANTWSLTLPEGDALIAGTYAVIATVTDAAGNTTADSTADEVVVDTTEPTATLTYSTDSGATWTSSVDVNDADTLIIKATFSEAIADGTGATIAIDNSVLSSTAMTKVSGTVYTYELNVPSGDISGAAITIGAATDLAGNTISATPTNATFDIDNTNPTTAPTVDALTTNDTMPTITGTATLATGESLSVTVNNETYTVDDGNLTHNNGANTWSLTLPEGDALIAGTYAVIATVTDAAGNTTADSTADEVVVDTTAPTLTLTSTLEGDDMVNAMEDGDVVVSGTSTGAVGQTVTVTLSDTATTPNTATKTATVAADGTWSLTGQQVADISSFTNGSITVTADVSDVAGNAATQAGTTLTLDNVAPTISIDSPLEVDGKVNAMEDGDVVVSGTSDAVGQTVTVTFTDPADASNTLTKTATVDTDGTWSLTGQQVADISSFTNGSITVTADVSDVAGNAATQAGTTLTLDNAVADLRDVSVDLLTASDSNITSDFITNDNTPTLLVDISNKAVVAGDVLQILDDSSDVVASYTVKSVDITTGVFTGGEKGTLSFTLSSALSDENHSFTARIVDTAGNVGTASTTATMITVDTEAPSSLSGVTVDLKTESDLGISDTDNTTANATPTVTVDIGSSITVAADDQIQIVDANNNVLGFHTVVGDESGAIDITLNELSEATYDLSARLMDVAGNIGDASTTATSITIDKTAPIDTSNDLSVSVADYVNASNNTAFSYTIAGLDAETNGAAIVTFSDGTNTVQVNQTANGTYTADLSGLADGSLTVSIVESDLAGNTVAGSGDTASKDSSSPATPTVTDTGSSTAVNSLSGTAEANATVTVAFSDDTVSSAQSIVYTTTADSSGNWNVSLTAADDNSLTPVLSGAAVTTVTVTATDAAGNATSITPTITMDTVAPTATIVLADSSLIADQTTTVTFTFSEKVDGFTLADVTAQNGTLTDLQQDGTYEKIYTATFTPNTNIEDATNIISLASSYYDATENAGEVKDSASYAIDNVAPSAPTIALAADTGVSSTDRMTQDAIINISGLESGSTWEYSLDAGSNWTLGSGTSFELADDTAYEAGDIQVRQTDTAGNTGNEASNTAAITTDMSVAAPSFTIHADSGSSAIDGITNDANVDVTLATDVASWEYSLDGGANWTTGIGTSFELANDTAYGDGAIQVRQTDTAGNISIATTNAAAITTDMTIAAPSFTIHADSGSSAIDGITNDATVDVTLAADVASWEYSLDGGSNWKTGSVTSTSFELEDDTAYDDGAIQVRQTDTAGNISSATTNAAAIITDATAPTVNSGTLYVWSAATTQDLTLDADDAEVTWSESVKWSGASLTSEGVMTVSTIPDASVNYTAIATDVSGNETSKLLTVTPTPYAVFDADDNLVAAYPDFAAAEAAALDGQTVKADEVTGINSYTLQNDLDALSIDASLDTTGVNLTGNDEDNELTGGSGNDTITGDIGEDTLIGNDGNDELDGGDEADVLEGGTGDDTLIGGSGADQLDGGSGDDEFEYNAGAEVGSDTIIGGSGDDTVTIKAAGTYDFSTLNASSGIENLSIEGDAATSRVTIGTKLVDAGTPLSITGDGISHDVEIDAGDLTSNQSIELDATGFEGDDIFSGGAGIDSVTFADSYSAVTLTFNGTGSAQTLTVETAADGSDTLDGVEVLEFQGDSATVRVVGAGGYDSIGSAVVAADSGDAILMAATAAVSIDTAEMISSKTLALNLTLTEISDTAAEINTADFADSAYSTFTTITNTSGVAELTATELGERAITLAGDGTFQVTGTVDELLALDAAVYDNTDTLIISDTANEISTLTTTEIAELISRGIDQILVNDGNTVEFTIAQTRAFAQNDEATALVDTTVVNTVNSIALPAFDYIASGDDDLLKGTDGADNIDALADDDVVYAAAGDDTVSGGTGDDTLYGEGGNDTLTGGAGNDVIDGGTGLNTVNFSSSYASYTIGEQGDTVSLSVSGPDGTDVVTNVDILHFSDKDVYVVGHGGYATFADAVEAAHDFDAIYINDPQPVSLADAAYMATKHLSFTVDLLVIEDTVSNFNAETLDMTADGYRDYTQLKTSDSGTVSLDATELGGQTLTLVGTFHVTGSITEVQNLDQDTAKNQIDVLTVDDTSYALAGLTVSEIGTLRGTYGVDAFVGDGAISLTKSQIIAFSEDASTTLLTPNGDVTQIGSSNSDTLTAFLPSDTGYSLATVNDEVSGQIIDGLSGNDRISGSTYTDKLIGGTGQDYLIGGSGDDILVGGADSDLYYVSTGDVVVELNVGGSSDEVRTDLGSYDLTEYVEILRYTGTGDFTGTGNAEDNLIFGGEGDDTLSGAAGSDTLFGGVGADTLDGGAGEDLFIVGTDYRSGSYYSGATEMTSTVDDYLLDTLIGGAGTDTLQFQGTYDNQELVITAWDGTNETGTEGIERFVVLDRYATSTTLALDLDLSALTDDGEDYSVTLADSLGTVTIDGAELVGSTGLNTLKGSAYSDIIRGGDGEDALYGQSGDDILYGEEGNDQIFGGEGDDLILGGTGVDAAYGDAGDDVFEGGAGDDFFSGGAGSDTAIVATGSTVSLTGDARFDELASVVVTGSEGTDTYEGVETINVGGTVSVSGTAAAGDGLSTTITDGTAVDLTLAFRLIDSDGETLRGTYASLDGALGAAASGNTIAVADGETVSVSSSTTLVSGVSIVGSGTDDAATFTGSLDIDVSGVTLEGVRFESISDNTTAITISADGATVNNVSFTGNGTPDSAVAIEVTLVSAGVTLTDNDFNSLTTGIVLPTDYAASATITGSTFADSATGIYLDGMTSSSSVAVNYNLFVDNTTGVHFDVDVYDAAATISIYGNRFDVGSTAVGIQATGVPYNNGETFSHGLESTLPYNIFNTVESSPNSIGIDTTDPDWGYATFIISGTSADFSAVPDRSLTVDLGAETTGFDLDGDGIIESGAESEFISGTVGDDEVYFSTTGGVSNTENIVGTDSEDDITGDAQANTLSGGDGDDLIDGADGNDTLYGDGGDDHIDGGAGDDTLYAGGGDDHLIGGTGDDKYIVKEVAGTENYFAGGDDEDTVTFGRDIAAYYINRADHLLDEIVGSDTVTNEFWDEFFEPAQEDAVYPTDFEVGMPIFQVDYVFDDGTVQTDYVQAENLVFKDVTLIWGTLSELESELGLDAGTLTDEVGGSYEGLDFVTSSAVAKPFTYNGGGYETQLSDPNYVLGSTGADTIIGSDGQDIVFGRDGDDNITGGIAADTLDGGEGDDNYYITPFVFNADDENGVGYEFTTNDSISDSGDTVDLDEVHIIAGSVAGNDGGTYAVHFDWGTLEGVESVLYDSYGYTTEDTEDPQNYDGRTVDATSYARNSVYVTSSQFDGVDEFLADANVSGDYLEIVFEENDTSLSQTIVDGVETVVLDTLTDGEGGENRLDAAKITDDATIYIRGYGSDDTHDALRVDNLVADIYGRYPSSSYLYDGYLDVNLKENAGEVRIYTGSDHTTVTTRSSSSALIDAYYLTGNLDLDGVGAVTVTNAGSIKIDASKDLEFDLETSSPLTGTLVVTTVSGANLDLYTGTNNTTLNSNSGHADVFADELTNDLTLTLTGSSSVDVTELQGDVDAGASSGALDITTAADVADNDVSIETGSNDATITGTDDGDTISVDAAAMDWYDDLTVDGDADFVVSNVGSTITVDADGDGNGEALQGTLAVTTDSGATNVNVYTGVAATTITTGTSSGGSVYVQADELQDDVTLDLNGASRIDVDDLVGDIDARGMTASDLIVSTADNVDDDAISILTGNTAVSLETAGAAEGVIADTVTVDATEMVDSDTELRLGGASSVVVTDLVRDLDADGYSDAYSNISELSGELTVTTGELANNGGINFILGSGTTDIAADETDAAAGSEIDLTIDATALTHNDLTLSGDAEVAVDEVSTDIHATALSGGLDVDAAFNGGTFIVETGTGDTIVSGAEGTTITVEADELVQDATISGSTSQELTVDGQGTITVNDLLADLNASGFSGTAMTVNTQALTGDGTNPAIEIVTGTRNTVINGNDSNDGDTATLDIRVDASALAGEIYNAIDQTLKLQGDAEYYILNDTVDETLSLDIYDIADGNTVELGGDGDFELTGTSADVDASDLVGDIAVRTKSGESEDDIVVTSGTGMTTVDAVDSDDSITLQAGLLVDDAADTKNNSDTDATEVVVEGAGTVTVTDLRADLDASDFTGDLNITRGQIYGTIDDVDIQVGVNGAAINAGQAINTTYVDANAMGVDGIITLSGDGSSIDVDRVNNGAEIDATALGGAGGTLDVTTNDEASGVSVATGTAATSVTSDLGDVGISAKKLENTLTLSGSSAYTVTDLETNLAAAATSGNITVTTDEITGVDGITPKLTITTGTGNMTVNGNDSVEGNTDILDITINADNLTDIDADVDLVLTGDAEYLIVNNETNDPNAVDEITIDASGLDAEGGITLSGTGNFRLVNTTSDVQAPNLSGRLTVETDSGTENDITVTAGTGPLGVDAVNVADDITVDATNLVDDENDDEMLLEYSRSSDAWEVTAEGDGTVTVNNLDADLEASNLTGVLTVNVTGGDDVDVKLNQDNATINTDSTNVTLDAGAMGSGDRVTLNQSGDVDLWNAADGVTVDGGTAYDGELTVKTAALNASETVSVIASSAATTIIGNSGLVDVDAVSLVDDINLTIQGSSVVTVENLQGDVVAGTSTGVLDITTVAQAELTVETGSANATVTGTSGTVAVDAAALSTSDNLTIDGAADFTVNNVNSSVTIDADDDGSTIGAAPLSGLLVVNTASSAVGVTVLTGTAETTVNTHETGAGSVFVQADRLGNDTDLILTGASTAAVYDLVGDVDATELAGMLRVYAVDNQYDDGITVTLGNASAHVTSSSSSDTVTVHAAGMTADAAALSLGGSADVLVDGLVEDLDANGGSYVSILTGELDVTTGTLDDGARINMILGNNDTVVHAYETDLESGSATEVVINASSLSTSSTLTLVGDAEIEVDNVKSDIDASALTGDLDVDSANSNDYTLTTGSGLTEVSTAYYNQVTIQAGNLNVDDNNSAVTYELIIDGVYTSGRADVVNLAADLDAHSLKGTLDLVTAENAEINVLSGSNNTYIDASGVDSTVDVSLDSMSSGVRLSAYGEGDFTVTDAGSSVVIDADGNSLDGAANSALSGTLDVTTKVGATNVLVYTGTAETSVTGDGGTASVYANALLNDTVLTLDGSSNMTVTGLVGDIDAGSSNGTLSVTTANNTVDDDIAIATSSSTTSITANNVGDTVNVDAVALNDDTLLTLSGASIFGVTDLKGNLTVTSGVGALTIELADALNISVDTDRSATIDAADLDDNHALQLTGSGNITVNNLVGDIDANGVNGVNSGYELTGMLTVNTDAISGTASAAALTITTGANTTTVNGEDSNEYDQEIIDITVDATALADGLETTILYLQGTAEYRLLNSDTIAGNEVQVDLTDATSVGVVKLEGAGAYNLIETSTDINGSIATGPLTVTTRVESADAITVTAGTNDLTVDAANSADVVTVEADKLVDDYNDDEIGNGSLTGNDDGHDSYELTAEGVGQVIVNDLGADLDASSLTGDLEVSLLAASRFGSNINDVDVVLNSADAVVKTLTGGSATGVTLDAGAMGTDDTITLSGAGATEVFNAGDGVTIDAQSGYDSVDFTAALEVYTATLGASEEVTVLSGTASTLVVGDGASGTVSVDASDLLATGTTQQSNDEDLTLKGDSLFVITDLGADLLASETSGALDITTEAADETADVLDIATGTGNATITGMDLSDTVYVEADAMASGDRLTVDGAADFTLSNVSSGMIVDADGDAAGDALAGDLRVTLEASATGVDILTGDETTYVTTSTGGDVEVFADELDDGKTLYLTGEAAAEVSGLIGNVDASALSGSLDVETADNSDADTVSITTGNGTTSVAAYVNDIVTINADNQDDGDVMTLSGEGSFIVNSMEGDIDAGTGAGSLIVDLKSPGDGTITVESDRATTVQAGLLDGLDTLVIEGSGDITVVRTTDGTKDGETDDVITDGLTSTTLDASASTGHVSLYTAPINGSGDSAYLTVTTGSGDFTIYGDDSVDSDTTNRDIDIVSTNMDSDDVLTLAGDAEYYLTNVDAIVRASAEDPSNPTDTDDTGSDWWEDVLPEDLDPIDRANFPDDMTTVAADNDPNDAIEFGGIDSNLAELASGDVHIGGSDADNVFLLGSGDDYIDGGAGDDYLRGADGSDYIIGGEGDDYLFGGDGDDLLYGGSGTDGSDFISGGDGLDTAVFVYTSFSAGVYSLTVDADGNFVKADDLTENAGQTTYEYSFDRTTSLQGNQVEVNVTLTTLIDGVEVEYTDRVLADVEQFMFVTPGVEPDGSNAPDPTTLDDLVGSVINVNTGEKFATIQAAIDDSDTLDGHEILVTPNDYNEEAFIRKELSFFIQSGSTGVTLTLANQYDAQTEYELNVSVLSEENIRINGNGGDNTITLLTIEDLVYWDTVHVVTQAGIAYDTDDYLDDGVFHLVHDDGTEFGVIDQLDSANYTVYGLEGDDIITLSPDSDMSHYLYGGSGDDFLSAGQGLDWLDGGSGNDLIISLGGDDRILGGSGDDQIVLATYDDTTGGDGRVLILLGGGEDELITAVLDGAQGIDIEAIVGDYRMGDDSLNTEGLLDSENGTVDLADLMYTMSGSTINFGSYDATYVDGSGDSKEVDVEGSITLLGINTDRLSSTDFVYGSDAAWHDQFNDLIGLQDVSQAV</sequence>
<evidence type="ECO:0000313" key="6">
    <source>
        <dbReference type="EMBL" id="ABP36457.1"/>
    </source>
</evidence>
<dbReference type="Pfam" id="PF14252">
    <property type="entry name" value="DUF4347"/>
    <property type="match status" value="1"/>
</dbReference>
<comment type="subcellular location">
    <subcellularLocation>
        <location evidence="1">Secreted</location>
    </subcellularLocation>
</comment>
<dbReference type="SMART" id="SM00710">
    <property type="entry name" value="PbH1"/>
    <property type="match status" value="7"/>
</dbReference>
<dbReference type="KEGG" id="pvi:Cvib_0435"/>
<feature type="domain" description="Bacterial Ig-like" evidence="5">
    <location>
        <begin position="1301"/>
        <end position="1406"/>
    </location>
</feature>
<dbReference type="SUPFAM" id="SSF51126">
    <property type="entry name" value="Pectin lyase-like"/>
    <property type="match status" value="1"/>
</dbReference>
<dbReference type="Pfam" id="PF19077">
    <property type="entry name" value="Big_13"/>
    <property type="match status" value="5"/>
</dbReference>
<dbReference type="InterPro" id="IPR044016">
    <property type="entry name" value="Big_13"/>
</dbReference>
<proteinExistence type="predicted"/>
<organism evidence="6">
    <name type="scientific">Chlorobium phaeovibrioides (strain DSM 265 / 1930)</name>
    <name type="common">Prosthecochloris vibrioformis (strain DSM 265)</name>
    <dbReference type="NCBI Taxonomy" id="290318"/>
    <lineage>
        <taxon>Bacteria</taxon>
        <taxon>Pseudomonadati</taxon>
        <taxon>Chlorobiota</taxon>
        <taxon>Chlorobiia</taxon>
        <taxon>Chlorobiales</taxon>
        <taxon>Chlorobiaceae</taxon>
        <taxon>Chlorobium/Pelodictyon group</taxon>
        <taxon>Chlorobium</taxon>
    </lineage>
</organism>
<evidence type="ECO:0000259" key="5">
    <source>
        <dbReference type="Pfam" id="PF19077"/>
    </source>
</evidence>
<feature type="region of interest" description="Disordered" evidence="3">
    <location>
        <begin position="1496"/>
        <end position="1522"/>
    </location>
</feature>
<dbReference type="eggNOG" id="COG2911">
    <property type="taxonomic scope" value="Bacteria"/>
</dbReference>
<dbReference type="InterPro" id="IPR025592">
    <property type="entry name" value="DUF4347"/>
</dbReference>
<evidence type="ECO:0000256" key="3">
    <source>
        <dbReference type="SAM" id="MobiDB-lite"/>
    </source>
</evidence>
<dbReference type="PRINTS" id="PR00313">
    <property type="entry name" value="CABNDNGRPT"/>
</dbReference>
<feature type="domain" description="Bacterial Ig-like" evidence="5">
    <location>
        <begin position="437"/>
        <end position="542"/>
    </location>
</feature>
<feature type="compositionally biased region" description="Polar residues" evidence="3">
    <location>
        <begin position="1500"/>
        <end position="1522"/>
    </location>
</feature>
<dbReference type="PROSITE" id="PS00330">
    <property type="entry name" value="HEMOLYSIN_CALCIUM"/>
    <property type="match status" value="15"/>
</dbReference>
<dbReference type="Gene3D" id="2.60.40.10">
    <property type="entry name" value="Immunoglobulins"/>
    <property type="match status" value="8"/>
</dbReference>
<protein>
    <recommendedName>
        <fullName evidence="7">DUF4347 domain-containing protein</fullName>
    </recommendedName>
</protein>
<dbReference type="HOGENOM" id="CLU_222832_0_0_10"/>
<dbReference type="InterPro" id="IPR013783">
    <property type="entry name" value="Ig-like_fold"/>
</dbReference>
<evidence type="ECO:0000256" key="1">
    <source>
        <dbReference type="ARBA" id="ARBA00004613"/>
    </source>
</evidence>
<dbReference type="GO" id="GO:0005576">
    <property type="term" value="C:extracellular region"/>
    <property type="evidence" value="ECO:0007669"/>
    <property type="project" value="UniProtKB-SubCell"/>
</dbReference>
<name>A4SD98_CHLPM</name>
<accession>A4SD98</accession>
<evidence type="ECO:0000259" key="4">
    <source>
        <dbReference type="Pfam" id="PF14252"/>
    </source>
</evidence>
<dbReference type="InterPro" id="IPR050557">
    <property type="entry name" value="RTX_toxin/Mannuronan_C5-epim"/>
</dbReference>